<gene>
    <name evidence="2" type="ORF">S03H2_55089</name>
</gene>
<feature type="non-terminal residue" evidence="2">
    <location>
        <position position="136"/>
    </location>
</feature>
<sequence>MTTVDRPLWQRIIREVVANGGNIIQPWFTQLEPVSLEHGLLEIETPGRKEQKYCRQHASRLFTEAAQNATGRLIGVCFLTTAQRADAEEAEQDIPAAQGEAPKDEAQELNNDYTFESFVTGPCNRLAHAACSAVAD</sequence>
<comment type="caution">
    <text evidence="2">The sequence shown here is derived from an EMBL/GenBank/DDBJ whole genome shotgun (WGS) entry which is preliminary data.</text>
</comment>
<name>X1JQ99_9ZZZZ</name>
<reference evidence="2" key="1">
    <citation type="journal article" date="2014" name="Front. Microbiol.">
        <title>High frequency of phylogenetically diverse reductive dehalogenase-homologous genes in deep subseafloor sedimentary metagenomes.</title>
        <authorList>
            <person name="Kawai M."/>
            <person name="Futagami T."/>
            <person name="Toyoda A."/>
            <person name="Takaki Y."/>
            <person name="Nishi S."/>
            <person name="Hori S."/>
            <person name="Arai W."/>
            <person name="Tsubouchi T."/>
            <person name="Morono Y."/>
            <person name="Uchiyama I."/>
            <person name="Ito T."/>
            <person name="Fujiyama A."/>
            <person name="Inagaki F."/>
            <person name="Takami H."/>
        </authorList>
    </citation>
    <scope>NUCLEOTIDE SEQUENCE</scope>
    <source>
        <strain evidence="2">Expedition CK06-06</strain>
    </source>
</reference>
<proteinExistence type="predicted"/>
<dbReference type="EMBL" id="BARU01035167">
    <property type="protein sequence ID" value="GAH71948.1"/>
    <property type="molecule type" value="Genomic_DNA"/>
</dbReference>
<dbReference type="Pfam" id="PF00308">
    <property type="entry name" value="Bac_DnaA"/>
    <property type="match status" value="1"/>
</dbReference>
<organism evidence="2">
    <name type="scientific">marine sediment metagenome</name>
    <dbReference type="NCBI Taxonomy" id="412755"/>
    <lineage>
        <taxon>unclassified sequences</taxon>
        <taxon>metagenomes</taxon>
        <taxon>ecological metagenomes</taxon>
    </lineage>
</organism>
<accession>X1JQ99</accession>
<feature type="domain" description="Chromosomal replication initiator protein DnaA ATPAse" evidence="1">
    <location>
        <begin position="109"/>
        <end position="136"/>
    </location>
</feature>
<evidence type="ECO:0000313" key="2">
    <source>
        <dbReference type="EMBL" id="GAH71948.1"/>
    </source>
</evidence>
<protein>
    <recommendedName>
        <fullName evidence="1">Chromosomal replication initiator protein DnaA ATPAse domain-containing protein</fullName>
    </recommendedName>
</protein>
<dbReference type="AlphaFoldDB" id="X1JQ99"/>
<dbReference type="InterPro" id="IPR013317">
    <property type="entry name" value="DnaA_dom"/>
</dbReference>
<evidence type="ECO:0000259" key="1">
    <source>
        <dbReference type="Pfam" id="PF00308"/>
    </source>
</evidence>